<reference evidence="2" key="1">
    <citation type="journal article" date="2023" name="G3 (Bethesda)">
        <title>Genome assembly and association tests identify interacting loci associated with vigor, precocity, and sex in interspecific pistachio rootstocks.</title>
        <authorList>
            <person name="Palmer W."/>
            <person name="Jacygrad E."/>
            <person name="Sagayaradj S."/>
            <person name="Cavanaugh K."/>
            <person name="Han R."/>
            <person name="Bertier L."/>
            <person name="Beede B."/>
            <person name="Kafkas S."/>
            <person name="Golino D."/>
            <person name="Preece J."/>
            <person name="Michelmore R."/>
        </authorList>
    </citation>
    <scope>NUCLEOTIDE SEQUENCE [LARGE SCALE GENOMIC DNA]</scope>
</reference>
<comment type="caution">
    <text evidence="1">The sequence shown here is derived from an EMBL/GenBank/DDBJ whole genome shotgun (WGS) entry which is preliminary data.</text>
</comment>
<evidence type="ECO:0000313" key="1">
    <source>
        <dbReference type="EMBL" id="KAJ0024915.1"/>
    </source>
</evidence>
<proteinExistence type="predicted"/>
<accession>A0ACC0XWU4</accession>
<name>A0ACC0XWU4_9ROSI</name>
<organism evidence="1 2">
    <name type="scientific">Pistacia integerrima</name>
    <dbReference type="NCBI Taxonomy" id="434235"/>
    <lineage>
        <taxon>Eukaryota</taxon>
        <taxon>Viridiplantae</taxon>
        <taxon>Streptophyta</taxon>
        <taxon>Embryophyta</taxon>
        <taxon>Tracheophyta</taxon>
        <taxon>Spermatophyta</taxon>
        <taxon>Magnoliopsida</taxon>
        <taxon>eudicotyledons</taxon>
        <taxon>Gunneridae</taxon>
        <taxon>Pentapetalae</taxon>
        <taxon>rosids</taxon>
        <taxon>malvids</taxon>
        <taxon>Sapindales</taxon>
        <taxon>Anacardiaceae</taxon>
        <taxon>Pistacia</taxon>
    </lineage>
</organism>
<keyword evidence="2" id="KW-1185">Reference proteome</keyword>
<sequence>MPLGIICYLLKWSLLIVIYNREWLMNRDEKDCLCTFGLWENMNYQIISSYLNYRLDFSQQELPMESREER</sequence>
<evidence type="ECO:0000313" key="2">
    <source>
        <dbReference type="Proteomes" id="UP001163603"/>
    </source>
</evidence>
<dbReference type="EMBL" id="CM047745">
    <property type="protein sequence ID" value="KAJ0024915.1"/>
    <property type="molecule type" value="Genomic_DNA"/>
</dbReference>
<dbReference type="Proteomes" id="UP001163603">
    <property type="component" value="Chromosome 10"/>
</dbReference>
<gene>
    <name evidence="1" type="ORF">Pint_07395</name>
</gene>
<protein>
    <submittedName>
        <fullName evidence="1">Uncharacterized protein</fullName>
    </submittedName>
</protein>